<name>A0A1F4XPR8_9BACT</name>
<comment type="caution">
    <text evidence="1">The sequence shown here is derived from an EMBL/GenBank/DDBJ whole genome shotgun (WGS) entry which is preliminary data.</text>
</comment>
<evidence type="ECO:0000313" key="1">
    <source>
        <dbReference type="EMBL" id="OGC83781.1"/>
    </source>
</evidence>
<dbReference type="STRING" id="1797240.A3D68_01405"/>
<dbReference type="EMBL" id="MEWU01000011">
    <property type="protein sequence ID" value="OGC83781.1"/>
    <property type="molecule type" value="Genomic_DNA"/>
</dbReference>
<evidence type="ECO:0000313" key="2">
    <source>
        <dbReference type="Proteomes" id="UP000177564"/>
    </source>
</evidence>
<dbReference type="Gene3D" id="3.30.110.170">
    <property type="entry name" value="Protein of unknown function (DUF541), domain 1"/>
    <property type="match status" value="1"/>
</dbReference>
<dbReference type="InterPro" id="IPR052022">
    <property type="entry name" value="26kDa_periplasmic_antigen"/>
</dbReference>
<evidence type="ECO:0008006" key="3">
    <source>
        <dbReference type="Google" id="ProtNLM"/>
    </source>
</evidence>
<dbReference type="GO" id="GO:0006974">
    <property type="term" value="P:DNA damage response"/>
    <property type="evidence" value="ECO:0007669"/>
    <property type="project" value="TreeGrafter"/>
</dbReference>
<dbReference type="AlphaFoldDB" id="A0A1F4XPR8"/>
<gene>
    <name evidence="1" type="ORF">A3D68_01405</name>
</gene>
<dbReference type="Gene3D" id="3.30.70.2970">
    <property type="entry name" value="Protein of unknown function (DUF541), domain 2"/>
    <property type="match status" value="1"/>
</dbReference>
<dbReference type="PANTHER" id="PTHR34387:SF2">
    <property type="entry name" value="SLR1258 PROTEIN"/>
    <property type="match status" value="1"/>
</dbReference>
<dbReference type="Proteomes" id="UP000177564">
    <property type="component" value="Unassembled WGS sequence"/>
</dbReference>
<reference evidence="1 2" key="1">
    <citation type="journal article" date="2016" name="Nat. Commun.">
        <title>Thousands of microbial genomes shed light on interconnected biogeochemical processes in an aquifer system.</title>
        <authorList>
            <person name="Anantharaman K."/>
            <person name="Brown C.T."/>
            <person name="Hug L.A."/>
            <person name="Sharon I."/>
            <person name="Castelle C.J."/>
            <person name="Probst A.J."/>
            <person name="Thomas B.C."/>
            <person name="Singh A."/>
            <person name="Wilkins M.J."/>
            <person name="Karaoz U."/>
            <person name="Brodie E.L."/>
            <person name="Williams K.H."/>
            <person name="Hubbard S.S."/>
            <person name="Banfield J.F."/>
        </authorList>
    </citation>
    <scope>NUCLEOTIDE SEQUENCE [LARGE SCALE GENOMIC DNA]</scope>
</reference>
<protein>
    <recommendedName>
        <fullName evidence="3">DUF541 domain-containing protein</fullName>
    </recommendedName>
</protein>
<organism evidence="1 2">
    <name type="scientific">Candidatus Adlerbacteria bacterium RIFCSPHIGHO2_02_FULL_52_17</name>
    <dbReference type="NCBI Taxonomy" id="1797240"/>
    <lineage>
        <taxon>Bacteria</taxon>
        <taxon>Candidatus Adleribacteriota</taxon>
    </lineage>
</organism>
<dbReference type="Pfam" id="PF04402">
    <property type="entry name" value="SIMPL"/>
    <property type="match status" value="1"/>
</dbReference>
<proteinExistence type="predicted"/>
<sequence>MDIFEGAMGDKLRKAVLAVVALLALFLGVQSVAGIAGLRYIGAGLQATNTIYISGHGEILAVPDIATFTFSVVSEKSTVAEAQADATKRINTIANYLDGAGIDKKDTQTSSYSIYPQYEYSQIVCIAYPCPPGKQVLKGYEVRQTTTIKVRDTAKAGELLAGVGDKGATEVSGLTFTFDDPDAAQAQARDKAIADAKQKAQELAKELGVRLVRVVSFNENNYGGPIYYAKGEALGMGGTDAMPVAAPEISTGQNKVTSDVSITYEIR</sequence>
<dbReference type="PANTHER" id="PTHR34387">
    <property type="entry name" value="SLR1258 PROTEIN"/>
    <property type="match status" value="1"/>
</dbReference>
<dbReference type="InterPro" id="IPR007497">
    <property type="entry name" value="SIMPL/DUF541"/>
</dbReference>
<accession>A0A1F4XPR8</accession>